<dbReference type="Proteomes" id="UP000621266">
    <property type="component" value="Unassembled WGS sequence"/>
</dbReference>
<protein>
    <submittedName>
        <fullName evidence="2">Adenylate cyclase</fullName>
    </submittedName>
</protein>
<dbReference type="InterPro" id="IPR052189">
    <property type="entry name" value="L-asp_N-monooxygenase_NS-form"/>
</dbReference>
<dbReference type="PANTHER" id="PTHR40254">
    <property type="entry name" value="BLR0577 PROTEIN"/>
    <property type="match status" value="1"/>
</dbReference>
<sequence>MAVVGAGPVGVGLVERLLANAPVLAPGRALEIVLVDPFPPGAGRVWRTGQSPLMRMNSPARDVTLFPDESVECAGPVRPGPALDAWAAATAAGELPPVADERLRDDVPPVGPRSFAPRRLQGAYLTWFLHQLAGQAPPGVRVFAHAGRATALERRADGRQLIRTADGAGLPADAVVLALGHVDARPSGRDAELAAFAAENGLLHLPPGYAADLDLSAVPAGADVVVRGLGLAFFDFMALLTEGRGGRYVREPGGALRYLPSGREPRLYAGSRRGLPYRCKPRHTLLAPKPEQPRHFTDAAVDSAAARAAAERRPVDFRRELWPLLAKELRHAYYRELFTAQPRRTAMSWAEFESRHDAADTPEATAALVAAAVPDSSDRLDLDELREPLRGLTAPTPEALQKHLCAHLERDLARNGDPACSADTALYSALLMLFGRLPRVRPLLSARSQTEDLDGAWFSLFNFVASGPPAFRAEELLALCRSGVVTFLGSGTRVEADRTRGVFRARGANAPGEVTARVLIDARLPAPTVEHTADPLLGALRDAGEAAEEVLADPSGGYRHPTGRIAVDPEGRLLDTAGRPQPARFALGWNTSLRGARAFALPRTNAITFRHGDLVARAVLRGLPGGTD</sequence>
<comment type="caution">
    <text evidence="2">The sequence shown here is derived from an EMBL/GenBank/DDBJ whole genome shotgun (WGS) entry which is preliminary data.</text>
</comment>
<proteinExistence type="predicted"/>
<dbReference type="InterPro" id="IPR036188">
    <property type="entry name" value="FAD/NAD-bd_sf"/>
</dbReference>
<dbReference type="PANTHER" id="PTHR40254:SF1">
    <property type="entry name" value="BLR0577 PROTEIN"/>
    <property type="match status" value="1"/>
</dbReference>
<dbReference type="EMBL" id="WHPN01000208">
    <property type="protein sequence ID" value="KAF4409521.1"/>
    <property type="molecule type" value="Genomic_DNA"/>
</dbReference>
<organism evidence="2 3">
    <name type="scientific">Streptomyces lycii</name>
    <dbReference type="NCBI Taxonomy" id="2654337"/>
    <lineage>
        <taxon>Bacteria</taxon>
        <taxon>Bacillati</taxon>
        <taxon>Actinomycetota</taxon>
        <taxon>Actinomycetes</taxon>
        <taxon>Kitasatosporales</taxon>
        <taxon>Streptomycetaceae</taxon>
        <taxon>Streptomyces</taxon>
    </lineage>
</organism>
<evidence type="ECO:0000313" key="2">
    <source>
        <dbReference type="EMBL" id="KAF4409521.1"/>
    </source>
</evidence>
<name>A0ABQ7FP25_9ACTN</name>
<dbReference type="Pfam" id="PF13454">
    <property type="entry name" value="NAD_binding_9"/>
    <property type="match status" value="1"/>
</dbReference>
<dbReference type="InterPro" id="IPR038732">
    <property type="entry name" value="HpyO/CreE_NAD-binding"/>
</dbReference>
<reference evidence="2 3" key="1">
    <citation type="submission" date="2019-10" db="EMBL/GenBank/DDBJ databases">
        <title>Streptomyces tenebrisbrunneis sp.nov., an endogenous actinomycete isolated from of Lycium ruthenicum.</title>
        <authorList>
            <person name="Ma L."/>
        </authorList>
    </citation>
    <scope>NUCLEOTIDE SEQUENCE [LARGE SCALE GENOMIC DNA]</scope>
    <source>
        <strain evidence="2 3">TRM 66187</strain>
    </source>
</reference>
<feature type="domain" description="FAD-dependent urate hydroxylase HpyO/Asp monooxygenase CreE-like FAD/NAD(P)-binding" evidence="1">
    <location>
        <begin position="2"/>
        <end position="181"/>
    </location>
</feature>
<gene>
    <name evidence="2" type="ORF">GCU69_08675</name>
</gene>
<evidence type="ECO:0000259" key="1">
    <source>
        <dbReference type="Pfam" id="PF13454"/>
    </source>
</evidence>
<keyword evidence="3" id="KW-1185">Reference proteome</keyword>
<evidence type="ECO:0000313" key="3">
    <source>
        <dbReference type="Proteomes" id="UP000621266"/>
    </source>
</evidence>
<accession>A0ABQ7FP25</accession>
<dbReference type="SUPFAM" id="SSF51905">
    <property type="entry name" value="FAD/NAD(P)-binding domain"/>
    <property type="match status" value="1"/>
</dbReference>